<reference evidence="2 3" key="1">
    <citation type="submission" date="2019-08" db="EMBL/GenBank/DDBJ databases">
        <title>Whole genome of Aphis craccivora.</title>
        <authorList>
            <person name="Voronova N.V."/>
            <person name="Shulinski R.S."/>
            <person name="Bandarenka Y.V."/>
            <person name="Zhorov D.G."/>
            <person name="Warner D."/>
        </authorList>
    </citation>
    <scope>NUCLEOTIDE SEQUENCE [LARGE SCALE GENOMIC DNA]</scope>
    <source>
        <strain evidence="2">180601</strain>
        <tissue evidence="2">Whole Body</tissue>
    </source>
</reference>
<keyword evidence="3" id="KW-1185">Reference proteome</keyword>
<sequence>MAGSNRVWYEGLLFKLKKFLSPCLLLLIKSYLSDRHFQIRFGSSVSKIEEILAGVPQGGILSPIIFNIYTSNQPITQNTSVADYADDKAIISIDKNPLTASANLQTHLNLMSEWYTDWRIKPNPNKSVHTTFTLCHSICPNVYLHNILIPASNTVRYLGLNLDKRLTWNSHIRIKRLALNARLRRLRTLLINNKHTELKVK</sequence>
<name>A0A6G0YL14_APHCR</name>
<dbReference type="OrthoDB" id="6623495at2759"/>
<dbReference type="InterPro" id="IPR043502">
    <property type="entry name" value="DNA/RNA_pol_sf"/>
</dbReference>
<dbReference type="PROSITE" id="PS50878">
    <property type="entry name" value="RT_POL"/>
    <property type="match status" value="1"/>
</dbReference>
<dbReference type="GO" id="GO:0071897">
    <property type="term" value="P:DNA biosynthetic process"/>
    <property type="evidence" value="ECO:0007669"/>
    <property type="project" value="UniProtKB-ARBA"/>
</dbReference>
<dbReference type="PANTHER" id="PTHR36688">
    <property type="entry name" value="ENDO/EXONUCLEASE/PHOSPHATASE DOMAIN-CONTAINING PROTEIN"/>
    <property type="match status" value="1"/>
</dbReference>
<feature type="non-terminal residue" evidence="2">
    <location>
        <position position="201"/>
    </location>
</feature>
<feature type="domain" description="Reverse transcriptase" evidence="1">
    <location>
        <begin position="1"/>
        <end position="162"/>
    </location>
</feature>
<dbReference type="Pfam" id="PF00078">
    <property type="entry name" value="RVT_1"/>
    <property type="match status" value="1"/>
</dbReference>
<proteinExistence type="predicted"/>
<dbReference type="InterPro" id="IPR000477">
    <property type="entry name" value="RT_dom"/>
</dbReference>
<organism evidence="2 3">
    <name type="scientific">Aphis craccivora</name>
    <name type="common">Cowpea aphid</name>
    <dbReference type="NCBI Taxonomy" id="307492"/>
    <lineage>
        <taxon>Eukaryota</taxon>
        <taxon>Metazoa</taxon>
        <taxon>Ecdysozoa</taxon>
        <taxon>Arthropoda</taxon>
        <taxon>Hexapoda</taxon>
        <taxon>Insecta</taxon>
        <taxon>Pterygota</taxon>
        <taxon>Neoptera</taxon>
        <taxon>Paraneoptera</taxon>
        <taxon>Hemiptera</taxon>
        <taxon>Sternorrhyncha</taxon>
        <taxon>Aphidomorpha</taxon>
        <taxon>Aphidoidea</taxon>
        <taxon>Aphididae</taxon>
        <taxon>Aphidini</taxon>
        <taxon>Aphis</taxon>
        <taxon>Aphis</taxon>
    </lineage>
</organism>
<dbReference type="Proteomes" id="UP000478052">
    <property type="component" value="Unassembled WGS sequence"/>
</dbReference>
<accession>A0A6G0YL14</accession>
<dbReference type="AlphaFoldDB" id="A0A6G0YL14"/>
<dbReference type="EMBL" id="VUJU01003522">
    <property type="protein sequence ID" value="KAF0757631.1"/>
    <property type="molecule type" value="Genomic_DNA"/>
</dbReference>
<evidence type="ECO:0000313" key="3">
    <source>
        <dbReference type="Proteomes" id="UP000478052"/>
    </source>
</evidence>
<dbReference type="SUPFAM" id="SSF56672">
    <property type="entry name" value="DNA/RNA polymerases"/>
    <property type="match status" value="1"/>
</dbReference>
<evidence type="ECO:0000259" key="1">
    <source>
        <dbReference type="PROSITE" id="PS50878"/>
    </source>
</evidence>
<gene>
    <name evidence="2" type="ORF">FWK35_00030250</name>
</gene>
<dbReference type="InterPro" id="IPR052560">
    <property type="entry name" value="RdDP_mobile_element"/>
</dbReference>
<protein>
    <recommendedName>
        <fullName evidence="1">Reverse transcriptase domain-containing protein</fullName>
    </recommendedName>
</protein>
<dbReference type="PANTHER" id="PTHR36688:SF1">
    <property type="entry name" value="ENDONUCLEASE_EXONUCLEASE_PHOSPHATASE DOMAIN-CONTAINING PROTEIN"/>
    <property type="match status" value="1"/>
</dbReference>
<comment type="caution">
    <text evidence="2">The sequence shown here is derived from an EMBL/GenBank/DDBJ whole genome shotgun (WGS) entry which is preliminary data.</text>
</comment>
<evidence type="ECO:0000313" key="2">
    <source>
        <dbReference type="EMBL" id="KAF0757631.1"/>
    </source>
</evidence>